<organism evidence="2 3">
    <name type="scientific">Rhizobium giardinii</name>
    <dbReference type="NCBI Taxonomy" id="56731"/>
    <lineage>
        <taxon>Bacteria</taxon>
        <taxon>Pseudomonadati</taxon>
        <taxon>Pseudomonadota</taxon>
        <taxon>Alphaproteobacteria</taxon>
        <taxon>Hyphomicrobiales</taxon>
        <taxon>Rhizobiaceae</taxon>
        <taxon>Rhizobium/Agrobacterium group</taxon>
        <taxon>Rhizobium</taxon>
    </lineage>
</organism>
<proteinExistence type="predicted"/>
<protein>
    <submittedName>
        <fullName evidence="2">Uncharacterized protein</fullName>
    </submittedName>
</protein>
<dbReference type="Proteomes" id="UP000585507">
    <property type="component" value="Unassembled WGS sequence"/>
</dbReference>
<evidence type="ECO:0000256" key="1">
    <source>
        <dbReference type="SAM" id="SignalP"/>
    </source>
</evidence>
<dbReference type="EMBL" id="JACHBK010000004">
    <property type="protein sequence ID" value="MBB5535290.1"/>
    <property type="molecule type" value="Genomic_DNA"/>
</dbReference>
<keyword evidence="3" id="KW-1185">Reference proteome</keyword>
<gene>
    <name evidence="2" type="ORF">GGD55_001984</name>
</gene>
<keyword evidence="1" id="KW-0732">Signal</keyword>
<feature type="signal peptide" evidence="1">
    <location>
        <begin position="1"/>
        <end position="20"/>
    </location>
</feature>
<sequence length="158" mass="16882">MRFFAVCTLALLPMTSLAIADGAPPPRMPTAEGDKVVAVQETKSFGQRQEFVLPSGNIGCVYTPEGGTEVYQPADGGPELSCDRVAPRYVRAALARNGAATLLHDVGDQGCCSAGPVLDYGQTWAAGPFSCRSTRRGLSCERNDGHSFFLSRRRIEAN</sequence>
<accession>A0A7W8UBY4</accession>
<reference evidence="2 3" key="1">
    <citation type="submission" date="2020-08" db="EMBL/GenBank/DDBJ databases">
        <title>Genomic Encyclopedia of Type Strains, Phase IV (KMG-V): Genome sequencing to study the core and pangenomes of soil and plant-associated prokaryotes.</title>
        <authorList>
            <person name="Whitman W."/>
        </authorList>
    </citation>
    <scope>NUCLEOTIDE SEQUENCE [LARGE SCALE GENOMIC DNA]</scope>
    <source>
        <strain evidence="2 3">SEMIA 4084</strain>
    </source>
</reference>
<evidence type="ECO:0000313" key="2">
    <source>
        <dbReference type="EMBL" id="MBB5535290.1"/>
    </source>
</evidence>
<evidence type="ECO:0000313" key="3">
    <source>
        <dbReference type="Proteomes" id="UP000585507"/>
    </source>
</evidence>
<feature type="chain" id="PRO_5030954140" evidence="1">
    <location>
        <begin position="21"/>
        <end position="158"/>
    </location>
</feature>
<comment type="caution">
    <text evidence="2">The sequence shown here is derived from an EMBL/GenBank/DDBJ whole genome shotgun (WGS) entry which is preliminary data.</text>
</comment>
<name>A0A7W8UBY4_9HYPH</name>
<dbReference type="AlphaFoldDB" id="A0A7W8UBY4"/>
<dbReference type="RefSeq" id="WP_018327860.1">
    <property type="nucleotide sequence ID" value="NZ_JACHBK010000004.1"/>
</dbReference>